<reference evidence="2" key="1">
    <citation type="journal article" date="2020" name="Nature">
        <title>Giant virus diversity and host interactions through global metagenomics.</title>
        <authorList>
            <person name="Schulz F."/>
            <person name="Roux S."/>
            <person name="Paez-Espino D."/>
            <person name="Jungbluth S."/>
            <person name="Walsh D.A."/>
            <person name="Denef V.J."/>
            <person name="McMahon K.D."/>
            <person name="Konstantinidis K.T."/>
            <person name="Eloe-Fadrosh E.A."/>
            <person name="Kyrpides N.C."/>
            <person name="Woyke T."/>
        </authorList>
    </citation>
    <scope>NUCLEOTIDE SEQUENCE</scope>
    <source>
        <strain evidence="2">GVMAG-M-3300027708-5</strain>
    </source>
</reference>
<organism evidence="2">
    <name type="scientific">viral metagenome</name>
    <dbReference type="NCBI Taxonomy" id="1070528"/>
    <lineage>
        <taxon>unclassified sequences</taxon>
        <taxon>metagenomes</taxon>
        <taxon>organismal metagenomes</taxon>
    </lineage>
</organism>
<evidence type="ECO:0000256" key="1">
    <source>
        <dbReference type="SAM" id="Phobius"/>
    </source>
</evidence>
<keyword evidence="1" id="KW-0812">Transmembrane</keyword>
<name>A0A6C0JHG8_9ZZZZ</name>
<evidence type="ECO:0000313" key="2">
    <source>
        <dbReference type="EMBL" id="QHU05092.1"/>
    </source>
</evidence>
<protein>
    <submittedName>
        <fullName evidence="2">Uncharacterized protein</fullName>
    </submittedName>
</protein>
<dbReference type="Gene3D" id="3.40.50.11350">
    <property type="match status" value="1"/>
</dbReference>
<feature type="transmembrane region" description="Helical" evidence="1">
    <location>
        <begin position="31"/>
        <end position="53"/>
    </location>
</feature>
<proteinExistence type="predicted"/>
<dbReference type="AlphaFoldDB" id="A0A6C0JHG8"/>
<accession>A0A6C0JHG8</accession>
<keyword evidence="1" id="KW-0472">Membrane</keyword>
<sequence length="284" mass="33283">MNKKIPNNEIETWRTNVANYFDNYETYTKTVVFYFTIGMGGIGDFFKFFMYLFRHCIKNEIKMKYSINDNALNKYITLISKEMYIDVDTIKNYKKIDLFKELENMESDIFYIVTPFCMYDIADMYEKISPCISLLFSFSEKVLQNAQNYLDKLGNYVAIHVRLGDAFLETDKQYVVCQSDSRQFDENQMFQLIEDTNNETNIFFCCDNESYKKQIKAKYDNVITTDFDIGHTSLSNTTKQQYLDSVTEFYLLTQSEKIFAGTRSGFSIMASKFAGVPIIHLSLS</sequence>
<dbReference type="EMBL" id="MN740407">
    <property type="protein sequence ID" value="QHU05092.1"/>
    <property type="molecule type" value="Genomic_DNA"/>
</dbReference>
<keyword evidence="1" id="KW-1133">Transmembrane helix</keyword>